<evidence type="ECO:0000313" key="3">
    <source>
        <dbReference type="EMBL" id="MCK9685861.1"/>
    </source>
</evidence>
<keyword evidence="1" id="KW-0328">Glycosyltransferase</keyword>
<keyword evidence="2" id="KW-0808">Transferase</keyword>
<dbReference type="CDD" id="cd06533">
    <property type="entry name" value="Glyco_transf_WecG_TagA"/>
    <property type="match status" value="1"/>
</dbReference>
<dbReference type="NCBIfam" id="TIGR00696">
    <property type="entry name" value="wecG_tagA_cpsF"/>
    <property type="match status" value="1"/>
</dbReference>
<evidence type="ECO:0000256" key="2">
    <source>
        <dbReference type="ARBA" id="ARBA00022679"/>
    </source>
</evidence>
<dbReference type="Proteomes" id="UP001139353">
    <property type="component" value="Unassembled WGS sequence"/>
</dbReference>
<name>A0A9X2BZY2_9BURK</name>
<dbReference type="GO" id="GO:0016758">
    <property type="term" value="F:hexosyltransferase activity"/>
    <property type="evidence" value="ECO:0007669"/>
    <property type="project" value="TreeGrafter"/>
</dbReference>
<dbReference type="InterPro" id="IPR004629">
    <property type="entry name" value="WecG_TagA_CpsF"/>
</dbReference>
<evidence type="ECO:0000313" key="4">
    <source>
        <dbReference type="Proteomes" id="UP001139353"/>
    </source>
</evidence>
<proteinExistence type="predicted"/>
<reference evidence="3" key="1">
    <citation type="submission" date="2021-11" db="EMBL/GenBank/DDBJ databases">
        <title>BS-T2-15 a new species belonging to the Comamonadaceae family isolated from the soil of a French oak forest.</title>
        <authorList>
            <person name="Mieszkin S."/>
            <person name="Alain K."/>
        </authorList>
    </citation>
    <scope>NUCLEOTIDE SEQUENCE</scope>
    <source>
        <strain evidence="3">BS-T2-15</strain>
    </source>
</reference>
<dbReference type="RefSeq" id="WP_275681851.1">
    <property type="nucleotide sequence ID" value="NZ_JAJLJH010000001.1"/>
</dbReference>
<dbReference type="AlphaFoldDB" id="A0A9X2BZY2"/>
<sequence>MASPSVQWPRQPLLNVWADDLSMEDLLQRMVTTGAVVFTVNPDHLYHLQYNPAFLQAYRSADIITVDSHYVRLALRAQGRTVVNRLPGSDIVPAFCARNAANPDVRIFLLGARPGVAQAARESMNRKAGREMVVGAHGPSMNFVNDPAEIEDVLKMIEASGANVLLVGLGAPKQEMWIASVRHRLPQVRVMMGIGAVIDYEAGEVRRAPVLLRRLGLEWTYRVATEPRRYLMRYVRSSKFLWWMLMDRLGRYKDPFGNAPVPLAR</sequence>
<keyword evidence="4" id="KW-1185">Reference proteome</keyword>
<accession>A0A9X2BZY2</accession>
<dbReference type="PANTHER" id="PTHR34136">
    <property type="match status" value="1"/>
</dbReference>
<comment type="caution">
    <text evidence="3">The sequence shown here is derived from an EMBL/GenBank/DDBJ whole genome shotgun (WGS) entry which is preliminary data.</text>
</comment>
<evidence type="ECO:0000256" key="1">
    <source>
        <dbReference type="ARBA" id="ARBA00022676"/>
    </source>
</evidence>
<organism evidence="3 4">
    <name type="scientific">Scleromatobacter humisilvae</name>
    <dbReference type="NCBI Taxonomy" id="2897159"/>
    <lineage>
        <taxon>Bacteria</taxon>
        <taxon>Pseudomonadati</taxon>
        <taxon>Pseudomonadota</taxon>
        <taxon>Betaproteobacteria</taxon>
        <taxon>Burkholderiales</taxon>
        <taxon>Sphaerotilaceae</taxon>
        <taxon>Scleromatobacter</taxon>
    </lineage>
</organism>
<dbReference type="PANTHER" id="PTHR34136:SF1">
    <property type="entry name" value="UDP-N-ACETYL-D-MANNOSAMINURONIC ACID TRANSFERASE"/>
    <property type="match status" value="1"/>
</dbReference>
<dbReference type="EMBL" id="JAJLJH010000001">
    <property type="protein sequence ID" value="MCK9685861.1"/>
    <property type="molecule type" value="Genomic_DNA"/>
</dbReference>
<gene>
    <name evidence="3" type="ORF">LPC04_09095</name>
</gene>
<dbReference type="Pfam" id="PF03808">
    <property type="entry name" value="Glyco_tran_WecG"/>
    <property type="match status" value="1"/>
</dbReference>
<protein>
    <submittedName>
        <fullName evidence="3">WecB/TagA/CpsF family glycosyltransferase</fullName>
    </submittedName>
</protein>